<dbReference type="InterPro" id="IPR058752">
    <property type="entry name" value="RDRP_C_head"/>
</dbReference>
<comment type="caution">
    <text evidence="11">The sequence shown here is derived from an EMBL/GenBank/DDBJ whole genome shotgun (WGS) entry which is preliminary data.</text>
</comment>
<keyword evidence="2 8" id="KW-0696">RNA-directed RNA polymerase</keyword>
<evidence type="ECO:0000256" key="8">
    <source>
        <dbReference type="RuleBase" id="RU363098"/>
    </source>
</evidence>
<dbReference type="GO" id="GO:0031380">
    <property type="term" value="C:nuclear RNA-directed RNA polymerase complex"/>
    <property type="evidence" value="ECO:0007669"/>
    <property type="project" value="TreeGrafter"/>
</dbReference>
<evidence type="ECO:0000256" key="4">
    <source>
        <dbReference type="ARBA" id="ARBA00022695"/>
    </source>
</evidence>
<dbReference type="GO" id="GO:0030422">
    <property type="term" value="P:siRNA processing"/>
    <property type="evidence" value="ECO:0007669"/>
    <property type="project" value="TreeGrafter"/>
</dbReference>
<feature type="domain" description="RDRP core" evidence="9">
    <location>
        <begin position="327"/>
        <end position="903"/>
    </location>
</feature>
<evidence type="ECO:0000313" key="11">
    <source>
        <dbReference type="EMBL" id="KAG7544334.1"/>
    </source>
</evidence>
<evidence type="ECO:0000256" key="7">
    <source>
        <dbReference type="ARBA" id="ARBA00048744"/>
    </source>
</evidence>
<dbReference type="EC" id="2.7.7.48" evidence="8"/>
<proteinExistence type="inferred from homology"/>
<comment type="catalytic activity">
    <reaction evidence="7 8">
        <text>RNA(n) + a ribonucleoside 5'-triphosphate = RNA(n+1) + diphosphate</text>
        <dbReference type="Rhea" id="RHEA:21248"/>
        <dbReference type="Rhea" id="RHEA-COMP:14527"/>
        <dbReference type="Rhea" id="RHEA-COMP:17342"/>
        <dbReference type="ChEBI" id="CHEBI:33019"/>
        <dbReference type="ChEBI" id="CHEBI:61557"/>
        <dbReference type="ChEBI" id="CHEBI:140395"/>
        <dbReference type="EC" id="2.7.7.48"/>
    </reaction>
</comment>
<dbReference type="GO" id="GO:0003968">
    <property type="term" value="F:RNA-directed RNA polymerase activity"/>
    <property type="evidence" value="ECO:0007669"/>
    <property type="project" value="UniProtKB-KW"/>
</dbReference>
<name>A0A8K0JMG9_9TREE</name>
<evidence type="ECO:0000259" key="9">
    <source>
        <dbReference type="Pfam" id="PF05183"/>
    </source>
</evidence>
<evidence type="ECO:0000259" key="10">
    <source>
        <dbReference type="Pfam" id="PF26253"/>
    </source>
</evidence>
<gene>
    <name evidence="11" type="ORF">FFLO_03295</name>
</gene>
<accession>A0A8K0JMG9</accession>
<evidence type="ECO:0000256" key="3">
    <source>
        <dbReference type="ARBA" id="ARBA00022679"/>
    </source>
</evidence>
<evidence type="ECO:0000256" key="6">
    <source>
        <dbReference type="ARBA" id="ARBA00023158"/>
    </source>
</evidence>
<dbReference type="Pfam" id="PF05183">
    <property type="entry name" value="RdRP"/>
    <property type="match status" value="1"/>
</dbReference>
<dbReference type="GO" id="GO:0003723">
    <property type="term" value="F:RNA binding"/>
    <property type="evidence" value="ECO:0007669"/>
    <property type="project" value="UniProtKB-KW"/>
</dbReference>
<keyword evidence="5 8" id="KW-0694">RNA-binding</keyword>
<dbReference type="AlphaFoldDB" id="A0A8K0JMG9"/>
<keyword evidence="4 8" id="KW-0548">Nucleotidyltransferase</keyword>
<evidence type="ECO:0000313" key="12">
    <source>
        <dbReference type="Proteomes" id="UP000812966"/>
    </source>
</evidence>
<dbReference type="PANTHER" id="PTHR23079">
    <property type="entry name" value="RNA-DEPENDENT RNA POLYMERASE"/>
    <property type="match status" value="1"/>
</dbReference>
<evidence type="ECO:0000256" key="5">
    <source>
        <dbReference type="ARBA" id="ARBA00022884"/>
    </source>
</evidence>
<feature type="domain" description="RDRP C-terminal head" evidence="10">
    <location>
        <begin position="931"/>
        <end position="1068"/>
    </location>
</feature>
<reference evidence="11" key="1">
    <citation type="submission" date="2020-04" db="EMBL/GenBank/DDBJ databases">
        <title>Analysis of mating type loci in Filobasidium floriforme.</title>
        <authorList>
            <person name="Nowrousian M."/>
        </authorList>
    </citation>
    <scope>NUCLEOTIDE SEQUENCE</scope>
    <source>
        <strain evidence="11">CBS 6242</strain>
    </source>
</reference>
<keyword evidence="3 8" id="KW-0808">Transferase</keyword>
<dbReference type="Proteomes" id="UP000812966">
    <property type="component" value="Unassembled WGS sequence"/>
</dbReference>
<evidence type="ECO:0000256" key="1">
    <source>
        <dbReference type="ARBA" id="ARBA00005762"/>
    </source>
</evidence>
<dbReference type="EMBL" id="JABELV010000059">
    <property type="protein sequence ID" value="KAG7544334.1"/>
    <property type="molecule type" value="Genomic_DNA"/>
</dbReference>
<comment type="similarity">
    <text evidence="1 8">Belongs to the RdRP family.</text>
</comment>
<keyword evidence="12" id="KW-1185">Reference proteome</keyword>
<protein>
    <recommendedName>
        <fullName evidence="8">RNA-dependent RNA polymerase</fullName>
        <ecNumber evidence="8">2.7.7.48</ecNumber>
    </recommendedName>
</protein>
<dbReference type="InterPro" id="IPR057596">
    <property type="entry name" value="RDRP_core"/>
</dbReference>
<sequence length="1081" mass="121981">MDHTGKFSPGFHTPTIESSIAFDARKKAFLIDVIPTTPEPLPAAMELVDACIRVEDIIEGGVAIVATAHEDLIDVTMTITCRRPPQFFMPVLDEHMQPAYKDKSGALLRWRRATEFDFSGSFNGWERDAGSINPDGDVRYKVNFWGTYRLTFYLMPAEYRLLQACMRRLRLIGEEDGENYISSTTDLPAVPKPPIPPETPIPEHETMIRPVIISEIDSVKDLPFATRYLVEGLVSQGLVQSHQVERMVEIVNRLDGRGEYRIMNQVLSDLFSAERMGNMEVTLERRAKLYETLEKLVRPKRSKQDIAAEKSTAEEPNHSVKVRRAIITPTRMMLQPETKEQGNSVLRHFKEYHDRFLRVQFNDEHDQLQVNVSVKEANAINPKAGTMARVHRALTHGLVIAGRKYVFLASSASQLKEHSCWFFAELSKSENNGKRFGVQEIIQWMGNLDKERVIAKHAARQGLVLSTTQGVDMAIKLRRPMDDIVTRTDPSDPNSSVLFTFTDGVGRCAQNVADQAAKDLGFDDHDVHRHPSAIQFRLGGAKGVLCAWPTVKPREIFLRPSQIKFESDSKKLHVVRIAQFRRAFLNRQFCILFAALGVDPEVIKGLIWNKAKSIIGLAERVAASRLTRKDLWMIDKVATFPIAALINAGFHKDPVVLDVCTVTERRMLTDLRWHARVEVDKGVYLMGVADESGLLQEGEVFCQYEDPESEEGPVIVQGDCAITRAPALHPGDIRKVKAVDIPELRSLKNVIVMNVKGQRDLPNMLGGGDLDGDDYTLIWDERFVNPLQVAEPADYTAIKPTSVAWVDHKDIKENFVNHILNDLLGLIGNAHLAYCDLEPEGPFSKKCLQLCQLYSTAVDFAKTGVPAELPPDYRPNLWPDFMGKEPFRSYPGNSVLGEIFRMVETKEPKGLFVAKTADDIRPSMIDARLEQVEIPKAVMALAAKLKMKYDLAISALMARYRLTEMELISGLVLKNGRRRRIRDGDLKDPMRRAYRDIVTDILDLAIHAMIDLKISSNLGPHPLFAVAAYKITYQPKKYQNVIPNLTLTDDDEPQTKLLSFAWLAWKDILSLPVFEGPYQAD</sequence>
<dbReference type="InterPro" id="IPR007855">
    <property type="entry name" value="RDRP"/>
</dbReference>
<dbReference type="OrthoDB" id="6513042at2759"/>
<dbReference type="PANTHER" id="PTHR23079:SF55">
    <property type="entry name" value="RNA-DIRECTED RNA POLYMERASE"/>
    <property type="match status" value="1"/>
</dbReference>
<keyword evidence="6" id="KW-0943">RNA-mediated gene silencing</keyword>
<organism evidence="11 12">
    <name type="scientific">Filobasidium floriforme</name>
    <dbReference type="NCBI Taxonomy" id="5210"/>
    <lineage>
        <taxon>Eukaryota</taxon>
        <taxon>Fungi</taxon>
        <taxon>Dikarya</taxon>
        <taxon>Basidiomycota</taxon>
        <taxon>Agaricomycotina</taxon>
        <taxon>Tremellomycetes</taxon>
        <taxon>Filobasidiales</taxon>
        <taxon>Filobasidiaceae</taxon>
        <taxon>Filobasidium</taxon>
    </lineage>
</organism>
<evidence type="ECO:0000256" key="2">
    <source>
        <dbReference type="ARBA" id="ARBA00022484"/>
    </source>
</evidence>
<dbReference type="Pfam" id="PF26253">
    <property type="entry name" value="RdRP_head"/>
    <property type="match status" value="1"/>
</dbReference>